<dbReference type="OrthoDB" id="9789113at2"/>
<proteinExistence type="predicted"/>
<dbReference type="PANTHER" id="PTHR14969">
    <property type="entry name" value="SPHINGOSINE-1-PHOSPHATE PHOSPHOHYDROLASE"/>
    <property type="match status" value="1"/>
</dbReference>
<evidence type="ECO:0000256" key="6">
    <source>
        <dbReference type="ARBA" id="ARBA00023136"/>
    </source>
</evidence>
<evidence type="ECO:0000256" key="5">
    <source>
        <dbReference type="ARBA" id="ARBA00022989"/>
    </source>
</evidence>
<dbReference type="Proteomes" id="UP000192790">
    <property type="component" value="Unassembled WGS sequence"/>
</dbReference>
<evidence type="ECO:0000256" key="1">
    <source>
        <dbReference type="ARBA" id="ARBA00004651"/>
    </source>
</evidence>
<keyword evidence="10" id="KW-1185">Reference proteome</keyword>
<evidence type="ECO:0000256" key="4">
    <source>
        <dbReference type="ARBA" id="ARBA00022801"/>
    </source>
</evidence>
<dbReference type="InterPro" id="IPR000326">
    <property type="entry name" value="PAP2/HPO"/>
</dbReference>
<dbReference type="GO" id="GO:0005886">
    <property type="term" value="C:plasma membrane"/>
    <property type="evidence" value="ECO:0007669"/>
    <property type="project" value="UniProtKB-SubCell"/>
</dbReference>
<keyword evidence="4" id="KW-0378">Hydrolase</keyword>
<evidence type="ECO:0000256" key="2">
    <source>
        <dbReference type="ARBA" id="ARBA00022475"/>
    </source>
</evidence>
<feature type="transmembrane region" description="Helical" evidence="7">
    <location>
        <begin position="153"/>
        <end position="171"/>
    </location>
</feature>
<dbReference type="AlphaFoldDB" id="A0A1W1Z212"/>
<feature type="domain" description="Phosphatidic acid phosphatase type 2/haloperoxidase" evidence="8">
    <location>
        <begin position="58"/>
        <end position="168"/>
    </location>
</feature>
<dbReference type="EMBL" id="FWXW01000001">
    <property type="protein sequence ID" value="SMC42517.1"/>
    <property type="molecule type" value="Genomic_DNA"/>
</dbReference>
<sequence>MGQWLQGADAWLLLQVQEHLRTPILTEAMRFFTALGNWGLLWVAVSAALLLTKRYRRTGIVALCSLLLCFILNDLILKLLVSRPRPFDAVPGLVSLISPPGTYSFPSGHTSSSFSAAFSYRRGLGKRGGLFFLPAFLMGFSRIYLGVHYFSDVLAGAALGLLAGQTVWLFARRWFPEKAAV</sequence>
<feature type="transmembrane region" description="Helical" evidence="7">
    <location>
        <begin position="31"/>
        <end position="52"/>
    </location>
</feature>
<gene>
    <name evidence="9" type="ORF">SAMN02745168_0876</name>
</gene>
<reference evidence="9 10" key="1">
    <citation type="submission" date="2017-04" db="EMBL/GenBank/DDBJ databases">
        <authorList>
            <person name="Afonso C.L."/>
            <person name="Miller P.J."/>
            <person name="Scott M.A."/>
            <person name="Spackman E."/>
            <person name="Goraichik I."/>
            <person name="Dimitrov K.M."/>
            <person name="Suarez D.L."/>
            <person name="Swayne D.E."/>
        </authorList>
    </citation>
    <scope>NUCLEOTIDE SEQUENCE [LARGE SCALE GENOMIC DNA]</scope>
    <source>
        <strain evidence="9 10">DSM 12816</strain>
    </source>
</reference>
<dbReference type="Pfam" id="PF01569">
    <property type="entry name" value="PAP2"/>
    <property type="match status" value="1"/>
</dbReference>
<dbReference type="SUPFAM" id="SSF48317">
    <property type="entry name" value="Acid phosphatase/Vanadium-dependent haloperoxidase"/>
    <property type="match status" value="1"/>
</dbReference>
<accession>A0A1W1Z212</accession>
<name>A0A1W1Z212_9FIRM</name>
<evidence type="ECO:0000256" key="7">
    <source>
        <dbReference type="SAM" id="Phobius"/>
    </source>
</evidence>
<keyword evidence="3 7" id="KW-0812">Transmembrane</keyword>
<dbReference type="STRING" id="1122930.SAMN02745168_0876"/>
<evidence type="ECO:0000313" key="10">
    <source>
        <dbReference type="Proteomes" id="UP000192790"/>
    </source>
</evidence>
<feature type="transmembrane region" description="Helical" evidence="7">
    <location>
        <begin position="129"/>
        <end position="147"/>
    </location>
</feature>
<keyword evidence="2" id="KW-1003">Cell membrane</keyword>
<keyword evidence="5 7" id="KW-1133">Transmembrane helix</keyword>
<evidence type="ECO:0000313" key="9">
    <source>
        <dbReference type="EMBL" id="SMC42517.1"/>
    </source>
</evidence>
<dbReference type="InterPro" id="IPR036938">
    <property type="entry name" value="PAP2/HPO_sf"/>
</dbReference>
<dbReference type="GO" id="GO:0016787">
    <property type="term" value="F:hydrolase activity"/>
    <property type="evidence" value="ECO:0007669"/>
    <property type="project" value="UniProtKB-KW"/>
</dbReference>
<dbReference type="SMART" id="SM00014">
    <property type="entry name" value="acidPPc"/>
    <property type="match status" value="1"/>
</dbReference>
<dbReference type="Gene3D" id="1.20.144.10">
    <property type="entry name" value="Phosphatidic acid phosphatase type 2/haloperoxidase"/>
    <property type="match status" value="1"/>
</dbReference>
<evidence type="ECO:0000256" key="3">
    <source>
        <dbReference type="ARBA" id="ARBA00022692"/>
    </source>
</evidence>
<organism evidence="9 10">
    <name type="scientific">Papillibacter cinnamivorans DSM 12816</name>
    <dbReference type="NCBI Taxonomy" id="1122930"/>
    <lineage>
        <taxon>Bacteria</taxon>
        <taxon>Bacillati</taxon>
        <taxon>Bacillota</taxon>
        <taxon>Clostridia</taxon>
        <taxon>Eubacteriales</taxon>
        <taxon>Oscillospiraceae</taxon>
        <taxon>Papillibacter</taxon>
    </lineage>
</organism>
<comment type="subcellular location">
    <subcellularLocation>
        <location evidence="1">Cell membrane</location>
        <topology evidence="1">Multi-pass membrane protein</topology>
    </subcellularLocation>
</comment>
<evidence type="ECO:0000259" key="8">
    <source>
        <dbReference type="SMART" id="SM00014"/>
    </source>
</evidence>
<dbReference type="RefSeq" id="WP_084233475.1">
    <property type="nucleotide sequence ID" value="NZ_FWXW01000001.1"/>
</dbReference>
<keyword evidence="6 7" id="KW-0472">Membrane</keyword>
<dbReference type="PANTHER" id="PTHR14969:SF62">
    <property type="entry name" value="DECAPRENYLPHOSPHORYL-5-PHOSPHORIBOSE PHOSPHATASE RV3807C-RELATED"/>
    <property type="match status" value="1"/>
</dbReference>
<protein>
    <submittedName>
        <fullName evidence="9">Undecaprenyl-diphosphatase</fullName>
    </submittedName>
</protein>